<proteinExistence type="predicted"/>
<evidence type="ECO:0000313" key="3">
    <source>
        <dbReference type="Proteomes" id="UP000196536"/>
    </source>
</evidence>
<name>A0A1Z9YTJ4_9GAMM</name>
<dbReference type="AlphaFoldDB" id="A0A1Z9YTJ4"/>
<feature type="domain" description="Bacterial Ig-like" evidence="1">
    <location>
        <begin position="200"/>
        <end position="270"/>
    </location>
</feature>
<protein>
    <recommendedName>
        <fullName evidence="1">Bacterial Ig-like domain-containing protein</fullName>
    </recommendedName>
</protein>
<dbReference type="InterPro" id="IPR019960">
    <property type="entry name" value="T1SS_VCA0849"/>
</dbReference>
<dbReference type="Pfam" id="PF19077">
    <property type="entry name" value="Big_13"/>
    <property type="match status" value="1"/>
</dbReference>
<feature type="non-terminal residue" evidence="2">
    <location>
        <position position="1"/>
    </location>
</feature>
<organism evidence="2 3">
    <name type="scientific">Acinetobacter populi</name>
    <dbReference type="NCBI Taxonomy" id="1582270"/>
    <lineage>
        <taxon>Bacteria</taxon>
        <taxon>Pseudomonadati</taxon>
        <taxon>Pseudomonadota</taxon>
        <taxon>Gammaproteobacteria</taxon>
        <taxon>Moraxellales</taxon>
        <taxon>Moraxellaceae</taxon>
        <taxon>Acinetobacter</taxon>
    </lineage>
</organism>
<dbReference type="RefSeq" id="WP_140404457.1">
    <property type="nucleotide sequence ID" value="NZ_NEXX01000011.1"/>
</dbReference>
<dbReference type="InterPro" id="IPR013783">
    <property type="entry name" value="Ig-like_fold"/>
</dbReference>
<dbReference type="InterPro" id="IPR010221">
    <property type="entry name" value="VCBS_dom"/>
</dbReference>
<dbReference type="NCBIfam" id="NF045619">
    <property type="entry name" value="adhes_GNV_Cterm"/>
    <property type="match status" value="1"/>
</dbReference>
<dbReference type="NCBIfam" id="TIGR01965">
    <property type="entry name" value="VCBS_repeat"/>
    <property type="match status" value="1"/>
</dbReference>
<evidence type="ECO:0000259" key="1">
    <source>
        <dbReference type="Pfam" id="PF19077"/>
    </source>
</evidence>
<reference evidence="2 3" key="1">
    <citation type="submission" date="2017-05" db="EMBL/GenBank/DDBJ databases">
        <title>Acinetobacter populi ANC 5415 (= PBJ7), whole genome shotgun sequencing project.</title>
        <authorList>
            <person name="Nemec A."/>
            <person name="Radolfova-Krizova L."/>
        </authorList>
    </citation>
    <scope>NUCLEOTIDE SEQUENCE [LARGE SCALE GENOMIC DNA]</scope>
    <source>
        <strain evidence="2 3">PBJ7</strain>
    </source>
</reference>
<dbReference type="EMBL" id="NEXX01000011">
    <property type="protein sequence ID" value="OUY05501.1"/>
    <property type="molecule type" value="Genomic_DNA"/>
</dbReference>
<gene>
    <name evidence="2" type="ORF">CAP51_17075</name>
</gene>
<comment type="caution">
    <text evidence="2">The sequence shown here is derived from an EMBL/GenBank/DDBJ whole genome shotgun (WGS) entry which is preliminary data.</text>
</comment>
<dbReference type="OrthoDB" id="8481600at2"/>
<keyword evidence="3" id="KW-1185">Reference proteome</keyword>
<dbReference type="InterPro" id="IPR055014">
    <property type="entry name" value="BapA_Bap-like_C"/>
</dbReference>
<dbReference type="Gene3D" id="2.60.40.10">
    <property type="entry name" value="Immunoglobulins"/>
    <property type="match status" value="1"/>
</dbReference>
<sequence length="1213" mass="126764">FINAEEIDADGKVDVTVGLPADAVAGDTLTVNGEDTVLSAEDIIAGEVVVKVDAAAEGEALEVVVTLTDAAGNPSSAVTGTAIVDTTAPSAPTVAIGNGDGFINAEEIDADGKVDVTVGLPADAVAGDTLTVNGEDTVLSAEDIIAGEVVVKVDTAAEGEALEVVVTLTDAAGNVSATIDVEAVVDTIAPVVTIDAGSLTTEDSTPALNGTIDDPTATIKLTVNGVDYTAQNNGDGTWTLANDMLPILANGGHQVIVTATDTAGNVGIVTETLIINADLIIAAADNDVQAVLNVTPLTIENDTPAALNKTGFSLVSVGLGPVLAADVLENVIESSAQVTVEEGTTREVTFYADAGGIFVGTMDLYVYKLNETTGEWEQQEFVENWYGGFLGAQSEERTYVLDDGNWIFALANGEGLAVATGYTLRFTADTVYDYTQATNVSGTTLGNVITDDDVSHGSDYVPQGSSIINVSYDGVDYAVDSDVGATITTPHGVLTISANGDYSYEVNEDFREFGSVDSFTYTVMSPEGNTSTAQLNIELNIVSDIDSVQIDNTVIVTAEPATIIDTANSQIENAVGFKVLELGLLDPILSADALGGNGVMSFSVGENQVRELTLHGSAGGITIAATYDLYVYKLDEATNNYVQVHFEDNWFSAVLFAGVSDPLTLSFGEGDYRAILVSNAAVAVASGAGLYVDHDKVVDYNTPTTFEGSISGDATEDTIVKVNGEDVVENEETTVLGSYGTLTIQANGTYTYTLTVPQDTTGWTPPYGEVDRFNLVTQDAEGKASVDVLNIRIATHQAIDDSNAVQVVQSNLITTDIAKVDINEAAAIGNKVVTSETSGVIPVTTYTAEITNTYSITETFTVNENAVANGTLKIVAALNGALLNNDDWGNLISSYQILDADNNPVISGELVRKNNGILADDTFEVTANIINLVAGEYRVIINVVNETTATSTIIDTTPDNNGEFTVSTDITVKETLLNAFKVDSTPNVTGNLLGNDGDTSLIDTLSVGRYELYVNDANKGADSVSINGLYGVLILEKDGSYTYTGNGVGFGIETFTYTTTSVTGTKETATLEINVGKTVSASLYADSVESSAGNDTFSMAAGADSLIYTLLNANDATGGNGTDIWTDFHVGNVSSDNEADKINISALLDGNQTSANIDEYITVSESDDGKAVINIDRDGANSVHQSAELLKLDNVSYSTDLLQTLLENNQIIF</sequence>
<evidence type="ECO:0000313" key="2">
    <source>
        <dbReference type="EMBL" id="OUY05501.1"/>
    </source>
</evidence>
<dbReference type="Proteomes" id="UP000196536">
    <property type="component" value="Unassembled WGS sequence"/>
</dbReference>
<dbReference type="InterPro" id="IPR044016">
    <property type="entry name" value="Big_13"/>
</dbReference>
<accession>A0A1Z9YTJ4</accession>
<dbReference type="Pfam" id="PF17963">
    <property type="entry name" value="Big_9"/>
    <property type="match status" value="1"/>
</dbReference>
<dbReference type="NCBIfam" id="TIGR03661">
    <property type="entry name" value="T1SS_VCA0849"/>
    <property type="match status" value="1"/>
</dbReference>